<evidence type="ECO:0000313" key="5">
    <source>
        <dbReference type="Proteomes" id="UP000001449"/>
    </source>
</evidence>
<dbReference type="SUPFAM" id="SSF56300">
    <property type="entry name" value="Metallo-dependent phosphatases"/>
    <property type="match status" value="1"/>
</dbReference>
<feature type="region of interest" description="Disordered" evidence="1">
    <location>
        <begin position="489"/>
        <end position="519"/>
    </location>
</feature>
<dbReference type="Pfam" id="PF09423">
    <property type="entry name" value="PhoD"/>
    <property type="match status" value="1"/>
</dbReference>
<keyword evidence="5" id="KW-1185">Reference proteome</keyword>
<keyword evidence="2" id="KW-0732">Signal</keyword>
<dbReference type="Gene3D" id="2.60.40.10">
    <property type="entry name" value="Immunoglobulins"/>
    <property type="match status" value="1"/>
</dbReference>
<proteinExistence type="predicted"/>
<dbReference type="Proteomes" id="UP000001449">
    <property type="component" value="Chromosome 20"/>
</dbReference>
<dbReference type="InterPro" id="IPR003961">
    <property type="entry name" value="FN3_dom"/>
</dbReference>
<evidence type="ECO:0000256" key="2">
    <source>
        <dbReference type="SAM" id="SignalP"/>
    </source>
</evidence>
<organism evidence="4 5">
    <name type="scientific">Thalassiosira pseudonana</name>
    <name type="common">Marine diatom</name>
    <name type="synonym">Cyclotella nana</name>
    <dbReference type="NCBI Taxonomy" id="35128"/>
    <lineage>
        <taxon>Eukaryota</taxon>
        <taxon>Sar</taxon>
        <taxon>Stramenopiles</taxon>
        <taxon>Ochrophyta</taxon>
        <taxon>Bacillariophyta</taxon>
        <taxon>Coscinodiscophyceae</taxon>
        <taxon>Thalassiosirophycidae</taxon>
        <taxon>Thalassiosirales</taxon>
        <taxon>Thalassiosiraceae</taxon>
        <taxon>Thalassiosira</taxon>
    </lineage>
</organism>
<dbReference type="PANTHER" id="PTHR43606">
    <property type="entry name" value="PHOSPHATASE, PUTATIVE (AFU_ORTHOLOGUE AFUA_6G08710)-RELATED"/>
    <property type="match status" value="1"/>
</dbReference>
<feature type="compositionally biased region" description="Acidic residues" evidence="1">
    <location>
        <begin position="503"/>
        <end position="512"/>
    </location>
</feature>
<dbReference type="InterPro" id="IPR052900">
    <property type="entry name" value="Phospholipid_Metab_Enz"/>
</dbReference>
<dbReference type="RefSeq" id="XP_002294783.1">
    <property type="nucleotide sequence ID" value="XM_002294747.1"/>
</dbReference>
<protein>
    <recommendedName>
        <fullName evidence="3">PhoD-like phosphatase metallophosphatase domain-containing protein</fullName>
    </recommendedName>
</protein>
<dbReference type="eggNOG" id="ENOG502TBTE">
    <property type="taxonomic scope" value="Eukaryota"/>
</dbReference>
<dbReference type="InterPro" id="IPR029052">
    <property type="entry name" value="Metallo-depent_PP-like"/>
</dbReference>
<feature type="compositionally biased region" description="Low complexity" evidence="1">
    <location>
        <begin position="493"/>
        <end position="502"/>
    </location>
</feature>
<evidence type="ECO:0000256" key="1">
    <source>
        <dbReference type="SAM" id="MobiDB-lite"/>
    </source>
</evidence>
<feature type="domain" description="PhoD-like phosphatase metallophosphatase" evidence="3">
    <location>
        <begin position="155"/>
        <end position="425"/>
    </location>
</feature>
<dbReference type="EMBL" id="CM000652">
    <property type="protein sequence ID" value="EED88143.1"/>
    <property type="molecule type" value="Genomic_DNA"/>
</dbReference>
<evidence type="ECO:0000313" key="4">
    <source>
        <dbReference type="EMBL" id="EED88143.1"/>
    </source>
</evidence>
<evidence type="ECO:0000259" key="3">
    <source>
        <dbReference type="Pfam" id="PF09423"/>
    </source>
</evidence>
<dbReference type="InterPro" id="IPR018946">
    <property type="entry name" value="PhoD-like_MPP"/>
</dbReference>
<dbReference type="InParanoid" id="B8CF43"/>
<dbReference type="InterPro" id="IPR013783">
    <property type="entry name" value="Ig-like_fold"/>
</dbReference>
<reference evidence="4 5" key="2">
    <citation type="journal article" date="2008" name="Nature">
        <title>The Phaeodactylum genome reveals the evolutionary history of diatom genomes.</title>
        <authorList>
            <person name="Bowler C."/>
            <person name="Allen A.E."/>
            <person name="Badger J.H."/>
            <person name="Grimwood J."/>
            <person name="Jabbari K."/>
            <person name="Kuo A."/>
            <person name="Maheswari U."/>
            <person name="Martens C."/>
            <person name="Maumus F."/>
            <person name="Otillar R.P."/>
            <person name="Rayko E."/>
            <person name="Salamov A."/>
            <person name="Vandepoele K."/>
            <person name="Beszteri B."/>
            <person name="Gruber A."/>
            <person name="Heijde M."/>
            <person name="Katinka M."/>
            <person name="Mock T."/>
            <person name="Valentin K."/>
            <person name="Verret F."/>
            <person name="Berges J.A."/>
            <person name="Brownlee C."/>
            <person name="Cadoret J.P."/>
            <person name="Chiovitti A."/>
            <person name="Choi C.J."/>
            <person name="Coesel S."/>
            <person name="De Martino A."/>
            <person name="Detter J.C."/>
            <person name="Durkin C."/>
            <person name="Falciatore A."/>
            <person name="Fournet J."/>
            <person name="Haruta M."/>
            <person name="Huysman M.J."/>
            <person name="Jenkins B.D."/>
            <person name="Jiroutova K."/>
            <person name="Jorgensen R.E."/>
            <person name="Joubert Y."/>
            <person name="Kaplan A."/>
            <person name="Kroger N."/>
            <person name="Kroth P.G."/>
            <person name="La Roche J."/>
            <person name="Lindquist E."/>
            <person name="Lommer M."/>
            <person name="Martin-Jezequel V."/>
            <person name="Lopez P.J."/>
            <person name="Lucas S."/>
            <person name="Mangogna M."/>
            <person name="McGinnis K."/>
            <person name="Medlin L.K."/>
            <person name="Montsant A."/>
            <person name="Oudot-Le Secq M.P."/>
            <person name="Napoli C."/>
            <person name="Obornik M."/>
            <person name="Parker M.S."/>
            <person name="Petit J.L."/>
            <person name="Porcel B.M."/>
            <person name="Poulsen N."/>
            <person name="Robison M."/>
            <person name="Rychlewski L."/>
            <person name="Rynearson T.A."/>
            <person name="Schmutz J."/>
            <person name="Shapiro H."/>
            <person name="Siaut M."/>
            <person name="Stanley M."/>
            <person name="Sussman M.R."/>
            <person name="Taylor A.R."/>
            <person name="Vardi A."/>
            <person name="von Dassow P."/>
            <person name="Vyverman W."/>
            <person name="Willis A."/>
            <person name="Wyrwicz L.S."/>
            <person name="Rokhsar D.S."/>
            <person name="Weissenbach J."/>
            <person name="Armbrust E.V."/>
            <person name="Green B.R."/>
            <person name="Van de Peer Y."/>
            <person name="Grigoriev I.V."/>
        </authorList>
    </citation>
    <scope>NUCLEOTIDE SEQUENCE [LARGE SCALE GENOMIC DNA]</scope>
    <source>
        <strain evidence="4 5">CCMP1335</strain>
    </source>
</reference>
<name>B8CF43_THAPS</name>
<dbReference type="PANTHER" id="PTHR43606:SF1">
    <property type="entry name" value="PHOD-LIKE PHOSPHATASE METALLOPHOSPHATASE DOMAIN-CONTAINING PROTEIN"/>
    <property type="match status" value="1"/>
</dbReference>
<dbReference type="PaxDb" id="35128-Thaps11637"/>
<dbReference type="OMA" id="FQGDMIY"/>
<dbReference type="Gene3D" id="3.60.21.70">
    <property type="entry name" value="PhoD-like phosphatase"/>
    <property type="match status" value="1"/>
</dbReference>
<reference evidence="4 5" key="1">
    <citation type="journal article" date="2004" name="Science">
        <title>The genome of the diatom Thalassiosira pseudonana: ecology, evolution, and metabolism.</title>
        <authorList>
            <person name="Armbrust E.V."/>
            <person name="Berges J.A."/>
            <person name="Bowler C."/>
            <person name="Green B.R."/>
            <person name="Martinez D."/>
            <person name="Putnam N.H."/>
            <person name="Zhou S."/>
            <person name="Allen A.E."/>
            <person name="Apt K.E."/>
            <person name="Bechner M."/>
            <person name="Brzezinski M.A."/>
            <person name="Chaal B.K."/>
            <person name="Chiovitti A."/>
            <person name="Davis A.K."/>
            <person name="Demarest M.S."/>
            <person name="Detter J.C."/>
            <person name="Glavina T."/>
            <person name="Goodstein D."/>
            <person name="Hadi M.Z."/>
            <person name="Hellsten U."/>
            <person name="Hildebrand M."/>
            <person name="Jenkins B.D."/>
            <person name="Jurka J."/>
            <person name="Kapitonov V.V."/>
            <person name="Kroger N."/>
            <person name="Lau W.W."/>
            <person name="Lane T.W."/>
            <person name="Larimer F.W."/>
            <person name="Lippmeier J.C."/>
            <person name="Lucas S."/>
            <person name="Medina M."/>
            <person name="Montsant A."/>
            <person name="Obornik M."/>
            <person name="Parker M.S."/>
            <person name="Palenik B."/>
            <person name="Pazour G.J."/>
            <person name="Richardson P.M."/>
            <person name="Rynearson T.A."/>
            <person name="Saito M.A."/>
            <person name="Schwartz D.C."/>
            <person name="Thamatrakoln K."/>
            <person name="Valentin K."/>
            <person name="Vardi A."/>
            <person name="Wilkerson F.P."/>
            <person name="Rokhsar D.S."/>
        </authorList>
    </citation>
    <scope>NUCLEOTIDE SEQUENCE [LARGE SCALE GENOMIC DNA]</scope>
    <source>
        <strain evidence="4 5">CCMP1335</strain>
    </source>
</reference>
<dbReference type="AlphaFoldDB" id="B8CF43"/>
<dbReference type="HOGENOM" id="CLU_525464_0_0_1"/>
<sequence>MKFAIASIAIMASSKVALAQDTELPITTSDVFIQSGEVSDSSVNIMSRCNNEADSSMKLWVDGAEKDSMDVTSTTDFTHTFKVEGLSSNTDYTYQVQCVPADGVALDSVEGSFKTAPGADDAVPVNFVWAADLAGQGYGRNPDFEITNTNGETVKGGYIVFDTMEKLAPQFALFQGDMIYADGAIPPMKDYTNGTDGEAQWKYNHGDDKMQSFLSKTPIFVQWDDHEVTNNWYPTEVLGAPLYEENTSADDLYERSLQALIEFNPIEEEFLYRSQRFGKHLEIFFPDYRSYRDPNADNSNPTLVDMMGPDQLAWLKEGLSSSTATWKVISSHDPLGVVTGGAGDYDSYGNENADILGRELELQELLAYIHDNNIEGVVSITSDVHFTAHVSMTPENAEGGFTDFKPMEEFVIGPIHAGSFGPNFMDSSFGATYEYEMGPLTLGYARWANLAPAVTDLQSFGHASVSEDGELTIKLIGIDGTLMYEKTMSPMGSTEESSASSETETESTDSAEESTPLVEKSSAPLKATLGCAVFASFVLASSLL</sequence>
<dbReference type="InterPro" id="IPR038607">
    <property type="entry name" value="PhoD-like_sf"/>
</dbReference>
<dbReference type="SMR" id="B8CF43"/>
<dbReference type="STRING" id="35128.B8CF43"/>
<dbReference type="GeneID" id="7443642"/>
<accession>B8CF43</accession>
<gene>
    <name evidence="4" type="ORF">THAPSDRAFT_11637</name>
</gene>
<dbReference type="KEGG" id="tps:THAPSDRAFT_11637"/>
<feature type="signal peptide" evidence="2">
    <location>
        <begin position="1"/>
        <end position="19"/>
    </location>
</feature>
<dbReference type="CDD" id="cd00063">
    <property type="entry name" value="FN3"/>
    <property type="match status" value="1"/>
</dbReference>
<feature type="chain" id="PRO_5002869399" description="PhoD-like phosphatase metallophosphatase domain-containing protein" evidence="2">
    <location>
        <begin position="20"/>
        <end position="544"/>
    </location>
</feature>